<dbReference type="PATRIC" id="fig|43658.5.peg.4024"/>
<feature type="transmembrane region" description="Helical" evidence="1">
    <location>
        <begin position="211"/>
        <end position="229"/>
    </location>
</feature>
<dbReference type="Proteomes" id="UP000033452">
    <property type="component" value="Unassembled WGS sequence"/>
</dbReference>
<keyword evidence="1" id="KW-1133">Transmembrane helix</keyword>
<keyword evidence="3" id="KW-1185">Reference proteome</keyword>
<comment type="caution">
    <text evidence="2">The sequence shown here is derived from an EMBL/GenBank/DDBJ whole genome shotgun (WGS) entry which is preliminary data.</text>
</comment>
<organism evidence="2 3">
    <name type="scientific">Pseudoalteromonas rubra</name>
    <dbReference type="NCBI Taxonomy" id="43658"/>
    <lineage>
        <taxon>Bacteria</taxon>
        <taxon>Pseudomonadati</taxon>
        <taxon>Pseudomonadota</taxon>
        <taxon>Gammaproteobacteria</taxon>
        <taxon>Alteromonadales</taxon>
        <taxon>Pseudoalteromonadaceae</taxon>
        <taxon>Pseudoalteromonas</taxon>
    </lineage>
</organism>
<dbReference type="EMBL" id="JXYA01000047">
    <property type="protein sequence ID" value="KJZ06584.1"/>
    <property type="molecule type" value="Genomic_DNA"/>
</dbReference>
<dbReference type="OrthoDB" id="8354133at2"/>
<sequence>MSVIKTFFLALVIFILCFISRTMLEEPVAQVPFAKSAEYTNQDKAYQFDVPEDGQMMRFEIRGMMKMNTWKAMDMEVYQADGTYLFSYQDELWSESGRDSEGHWTERKTAASFEIRFANKGTHHLYLTDASSYSQKLNNTRYTFRVVPIRGDADTLFPLQFIAGIIAVGCLALLANRYENDEPLSGKTTYNKKPYGHNPFGDQARPSRAPLYAWCFSLGLFALLFSWAYKNDDDINYVSYAYGKSQMTVDRSIRQQSLSGANHRGGSGRGGK</sequence>
<dbReference type="AlphaFoldDB" id="A0A0F4QGY9"/>
<feature type="transmembrane region" description="Helical" evidence="1">
    <location>
        <begin position="156"/>
        <end position="175"/>
    </location>
</feature>
<evidence type="ECO:0000313" key="3">
    <source>
        <dbReference type="Proteomes" id="UP000033452"/>
    </source>
</evidence>
<dbReference type="RefSeq" id="WP_046006554.1">
    <property type="nucleotide sequence ID" value="NZ_JXYA01000047.1"/>
</dbReference>
<proteinExistence type="predicted"/>
<evidence type="ECO:0000313" key="2">
    <source>
        <dbReference type="EMBL" id="KJZ06584.1"/>
    </source>
</evidence>
<keyword evidence="1" id="KW-0812">Transmembrane</keyword>
<evidence type="ECO:0000256" key="1">
    <source>
        <dbReference type="SAM" id="Phobius"/>
    </source>
</evidence>
<reference evidence="2 3" key="1">
    <citation type="journal article" date="2015" name="BMC Genomics">
        <title>Genome mining reveals unlocked bioactive potential of marine Gram-negative bacteria.</title>
        <authorList>
            <person name="Machado H."/>
            <person name="Sonnenschein E.C."/>
            <person name="Melchiorsen J."/>
            <person name="Gram L."/>
        </authorList>
    </citation>
    <scope>NUCLEOTIDE SEQUENCE [LARGE SCALE GENOMIC DNA]</scope>
    <source>
        <strain evidence="2 3">S2471</strain>
    </source>
</reference>
<accession>A0A0F4QGY9</accession>
<protein>
    <submittedName>
        <fullName evidence="2">Uncharacterized protein</fullName>
    </submittedName>
</protein>
<keyword evidence="1" id="KW-0472">Membrane</keyword>
<name>A0A0F4QGY9_9GAMM</name>
<gene>
    <name evidence="2" type="ORF">TW77_19025</name>
</gene>